<sequence>MKYATKFVLQPNWKLFLIDLGVRPEDVLRQASLPLDAFNRGKMELTPAQYFQFWNALEDSAGVEHLPLKIGQMLTVELFDPAIFACVCSPNLQIALERFALFKKLIGPIHLHPIKDTKAFRLEVEFYQVGETVPNSMMLTELIFFTQLARLCTRSQVTPLRVTLPELPNDLDRYHDFFGVRPQQGNTISIHFSLADSEKPFLTANPTMWSFFEPNLRQSLANLDDTIPTQDKVKAILLESLPAGFSRIEDIADRLALSKRTLQRLLEDEQTNFQSILDDTRLSLAEHYLSQSSISPSEVSYLLGFQEVNSFSRAFKKWTGETPNTFRHRYS</sequence>
<evidence type="ECO:0000259" key="4">
    <source>
        <dbReference type="PROSITE" id="PS01124"/>
    </source>
</evidence>
<accession>A0A1G6HH53</accession>
<evidence type="ECO:0000313" key="6">
    <source>
        <dbReference type="Proteomes" id="UP000242317"/>
    </source>
</evidence>
<dbReference type="InterPro" id="IPR009057">
    <property type="entry name" value="Homeodomain-like_sf"/>
</dbReference>
<dbReference type="GO" id="GO:0000976">
    <property type="term" value="F:transcription cis-regulatory region binding"/>
    <property type="evidence" value="ECO:0007669"/>
    <property type="project" value="TreeGrafter"/>
</dbReference>
<evidence type="ECO:0000256" key="1">
    <source>
        <dbReference type="ARBA" id="ARBA00023015"/>
    </source>
</evidence>
<dbReference type="EMBL" id="FMYK01000002">
    <property type="protein sequence ID" value="SDB93504.1"/>
    <property type="molecule type" value="Genomic_DNA"/>
</dbReference>
<organism evidence="5 6">
    <name type="scientific">Acinetobacter marinus</name>
    <dbReference type="NCBI Taxonomy" id="281375"/>
    <lineage>
        <taxon>Bacteria</taxon>
        <taxon>Pseudomonadati</taxon>
        <taxon>Pseudomonadota</taxon>
        <taxon>Gammaproteobacteria</taxon>
        <taxon>Moraxellales</taxon>
        <taxon>Moraxellaceae</taxon>
        <taxon>Acinetobacter</taxon>
    </lineage>
</organism>
<dbReference type="PANTHER" id="PTHR47894:SF1">
    <property type="entry name" value="HTH-TYPE TRANSCRIPTIONAL REGULATOR VQSM"/>
    <property type="match status" value="1"/>
</dbReference>
<dbReference type="InterPro" id="IPR018060">
    <property type="entry name" value="HTH_AraC"/>
</dbReference>
<dbReference type="Pfam" id="PF12625">
    <property type="entry name" value="Arabinose_bd"/>
    <property type="match status" value="1"/>
</dbReference>
<proteinExistence type="predicted"/>
<dbReference type="Gene3D" id="1.10.10.60">
    <property type="entry name" value="Homeodomain-like"/>
    <property type="match status" value="1"/>
</dbReference>
<dbReference type="Pfam" id="PF12833">
    <property type="entry name" value="HTH_18"/>
    <property type="match status" value="1"/>
</dbReference>
<dbReference type="PROSITE" id="PS01124">
    <property type="entry name" value="HTH_ARAC_FAMILY_2"/>
    <property type="match status" value="1"/>
</dbReference>
<feature type="domain" description="HTH araC/xylS-type" evidence="4">
    <location>
        <begin position="231"/>
        <end position="329"/>
    </location>
</feature>
<evidence type="ECO:0000313" key="5">
    <source>
        <dbReference type="EMBL" id="SDB93504.1"/>
    </source>
</evidence>
<dbReference type="GO" id="GO:0005829">
    <property type="term" value="C:cytosol"/>
    <property type="evidence" value="ECO:0007669"/>
    <property type="project" value="TreeGrafter"/>
</dbReference>
<keyword evidence="2 5" id="KW-0238">DNA-binding</keyword>
<gene>
    <name evidence="5" type="ORF">SAMN05421749_102238</name>
</gene>
<evidence type="ECO:0000256" key="2">
    <source>
        <dbReference type="ARBA" id="ARBA00023125"/>
    </source>
</evidence>
<dbReference type="Proteomes" id="UP000242317">
    <property type="component" value="Unassembled WGS sequence"/>
</dbReference>
<name>A0A1G6HH53_9GAMM</name>
<keyword evidence="6" id="KW-1185">Reference proteome</keyword>
<protein>
    <submittedName>
        <fullName evidence="5">AraC-type DNA-binding protein</fullName>
    </submittedName>
</protein>
<dbReference type="SMART" id="SM00342">
    <property type="entry name" value="HTH_ARAC"/>
    <property type="match status" value="1"/>
</dbReference>
<dbReference type="InterPro" id="IPR032687">
    <property type="entry name" value="AraC-type_N"/>
</dbReference>
<reference evidence="6" key="1">
    <citation type="submission" date="2016-09" db="EMBL/GenBank/DDBJ databases">
        <authorList>
            <person name="Varghese N."/>
            <person name="Submissions S."/>
        </authorList>
    </citation>
    <scope>NUCLEOTIDE SEQUENCE [LARGE SCALE GENOMIC DNA]</scope>
    <source>
        <strain evidence="6">ANC 3699</strain>
    </source>
</reference>
<dbReference type="GO" id="GO:0003700">
    <property type="term" value="F:DNA-binding transcription factor activity"/>
    <property type="evidence" value="ECO:0007669"/>
    <property type="project" value="InterPro"/>
</dbReference>
<dbReference type="RefSeq" id="WP_092616682.1">
    <property type="nucleotide sequence ID" value="NZ_FMYK01000002.1"/>
</dbReference>
<dbReference type="PANTHER" id="PTHR47894">
    <property type="entry name" value="HTH-TYPE TRANSCRIPTIONAL REGULATOR GADX"/>
    <property type="match status" value="1"/>
</dbReference>
<dbReference type="SUPFAM" id="SSF46689">
    <property type="entry name" value="Homeodomain-like"/>
    <property type="match status" value="1"/>
</dbReference>
<keyword evidence="1" id="KW-0805">Transcription regulation</keyword>
<dbReference type="AlphaFoldDB" id="A0A1G6HH53"/>
<dbReference type="OrthoDB" id="5582699at2"/>
<evidence type="ECO:0000256" key="3">
    <source>
        <dbReference type="ARBA" id="ARBA00023163"/>
    </source>
</evidence>
<keyword evidence="3" id="KW-0804">Transcription</keyword>